<keyword evidence="4 9" id="KW-1133">Transmembrane helix</keyword>
<sequence>MVLTDSAHADPKNAVPFRLRIDGHWVRVDERLLRAHPGSGAMLAYRDREASTVFHSFHAGSKRAYRWMTEHREQNGGATAETEATTEANGTAAKTKVIRTEAEENGKKKSNGTGAGAAFLPDKIDAINMGKFGKSAEANEKICRSFDVLRSRVRSLGLLRANDAFFVFKFIQCVALIAFAVFLQSRDFLLASALCMGIAWQQLGWMIHEYGHQQHFGSWWWNDVCGYVCGNLMQGFSLGGWKEQHNVHHAAPNVDGRDGDLDLLPLWATIGTQLKRIDAASPLAHLLPFQHLYWSFALPLLRFSWLLQSVQFVCQMRHSFYDIHRQRALVEQCSLALHWSLVLVQLYFLPDNLARLQYFLVSNLFAGFLIAHVVTYNHYSTDKFAYDDPILENFACLQLYTTRNMRPGPFIDWLWGGLNYQIEHHLFPTMPRHNLKKVMPLVKEFCAENDIPYMERKKQLDAEIEQLQKELNEIEADNEEKQKQLTDEQDLLTEVRTEEGIQQYKLHQLKESLECHEKALEESNAEFDKKQSELLASMQTFSKAASKRNEKFKMALQILGRVTIKDEDRYGNMEDFKQKMRKQIDEFKSEIALGHQEIENKRKELEQLKAKFNAEIEVPEIGPEVKREICDDCNRALKCQRKRLVDLKMLNHDMKFRLESAHKN</sequence>
<keyword evidence="5" id="KW-0560">Oxidoreductase</keyword>
<comment type="subcellular location">
    <subcellularLocation>
        <location evidence="1">Membrane</location>
        <topology evidence="1">Multi-pass membrane protein</topology>
    </subcellularLocation>
</comment>
<feature type="domain" description="Fatty acid desaturase" evidence="10">
    <location>
        <begin position="192"/>
        <end position="456"/>
    </location>
</feature>
<dbReference type="GO" id="GO:0016491">
    <property type="term" value="F:oxidoreductase activity"/>
    <property type="evidence" value="ECO:0007669"/>
    <property type="project" value="UniProtKB-KW"/>
</dbReference>
<dbReference type="GO" id="GO:0016020">
    <property type="term" value="C:membrane"/>
    <property type="evidence" value="ECO:0007669"/>
    <property type="project" value="UniProtKB-SubCell"/>
</dbReference>
<keyword evidence="12" id="KW-1185">Reference proteome</keyword>
<dbReference type="EMBL" id="JBICBT010000422">
    <property type="protein sequence ID" value="KAL3114277.1"/>
    <property type="molecule type" value="Genomic_DNA"/>
</dbReference>
<dbReference type="AlphaFoldDB" id="A0ABD2LGD3"/>
<dbReference type="Proteomes" id="UP001620626">
    <property type="component" value="Unassembled WGS sequence"/>
</dbReference>
<dbReference type="PANTHER" id="PTHR19353:SF88">
    <property type="entry name" value="DELTA(5) FATTY ACID DESATURASE FAT-4"/>
    <property type="match status" value="1"/>
</dbReference>
<name>A0ABD2LGD3_9BILA</name>
<feature type="coiled-coil region" evidence="8">
    <location>
        <begin position="591"/>
        <end position="618"/>
    </location>
</feature>
<evidence type="ECO:0000256" key="4">
    <source>
        <dbReference type="ARBA" id="ARBA00022989"/>
    </source>
</evidence>
<reference evidence="11 12" key="1">
    <citation type="submission" date="2024-10" db="EMBL/GenBank/DDBJ databases">
        <authorList>
            <person name="Kim D."/>
        </authorList>
    </citation>
    <scope>NUCLEOTIDE SEQUENCE [LARGE SCALE GENOMIC DNA]</scope>
    <source>
        <strain evidence="11">BH-2024</strain>
    </source>
</reference>
<gene>
    <name evidence="11" type="ORF">niasHT_014121</name>
</gene>
<evidence type="ECO:0000256" key="6">
    <source>
        <dbReference type="ARBA" id="ARBA00023098"/>
    </source>
</evidence>
<evidence type="ECO:0000313" key="11">
    <source>
        <dbReference type="EMBL" id="KAL3114277.1"/>
    </source>
</evidence>
<dbReference type="GO" id="GO:0006629">
    <property type="term" value="P:lipid metabolic process"/>
    <property type="evidence" value="ECO:0007669"/>
    <property type="project" value="UniProtKB-KW"/>
</dbReference>
<evidence type="ECO:0000256" key="3">
    <source>
        <dbReference type="ARBA" id="ARBA00022692"/>
    </source>
</evidence>
<keyword evidence="8" id="KW-0175">Coiled coil</keyword>
<accession>A0ABD2LGD3</accession>
<proteinExistence type="inferred from homology"/>
<dbReference type="InterPro" id="IPR012171">
    <property type="entry name" value="Fatty_acid_desaturase"/>
</dbReference>
<keyword evidence="6" id="KW-0443">Lipid metabolism</keyword>
<evidence type="ECO:0000256" key="5">
    <source>
        <dbReference type="ARBA" id="ARBA00023002"/>
    </source>
</evidence>
<evidence type="ECO:0000256" key="9">
    <source>
        <dbReference type="SAM" id="Phobius"/>
    </source>
</evidence>
<feature type="coiled-coil region" evidence="8">
    <location>
        <begin position="457"/>
        <end position="533"/>
    </location>
</feature>
<keyword evidence="3 9" id="KW-0812">Transmembrane</keyword>
<comment type="similarity">
    <text evidence="2">Belongs to the fatty acid desaturase type 1 family.</text>
</comment>
<protein>
    <recommendedName>
        <fullName evidence="10">Fatty acid desaturase domain-containing protein</fullName>
    </recommendedName>
</protein>
<comment type="caution">
    <text evidence="11">The sequence shown here is derived from an EMBL/GenBank/DDBJ whole genome shotgun (WGS) entry which is preliminary data.</text>
</comment>
<feature type="transmembrane region" description="Helical" evidence="9">
    <location>
        <begin position="164"/>
        <end position="183"/>
    </location>
</feature>
<dbReference type="CDD" id="cd03506">
    <property type="entry name" value="Delta6-FADS-like"/>
    <property type="match status" value="1"/>
</dbReference>
<evidence type="ECO:0000313" key="12">
    <source>
        <dbReference type="Proteomes" id="UP001620626"/>
    </source>
</evidence>
<evidence type="ECO:0000256" key="1">
    <source>
        <dbReference type="ARBA" id="ARBA00004141"/>
    </source>
</evidence>
<dbReference type="PANTHER" id="PTHR19353">
    <property type="entry name" value="FATTY ACID DESATURASE 2"/>
    <property type="match status" value="1"/>
</dbReference>
<evidence type="ECO:0000256" key="7">
    <source>
        <dbReference type="ARBA" id="ARBA00023136"/>
    </source>
</evidence>
<evidence type="ECO:0000256" key="8">
    <source>
        <dbReference type="SAM" id="Coils"/>
    </source>
</evidence>
<evidence type="ECO:0000259" key="10">
    <source>
        <dbReference type="Pfam" id="PF00487"/>
    </source>
</evidence>
<dbReference type="Pfam" id="PF00487">
    <property type="entry name" value="FA_desaturase"/>
    <property type="match status" value="1"/>
</dbReference>
<keyword evidence="7 9" id="KW-0472">Membrane</keyword>
<organism evidence="11 12">
    <name type="scientific">Heterodera trifolii</name>
    <dbReference type="NCBI Taxonomy" id="157864"/>
    <lineage>
        <taxon>Eukaryota</taxon>
        <taxon>Metazoa</taxon>
        <taxon>Ecdysozoa</taxon>
        <taxon>Nematoda</taxon>
        <taxon>Chromadorea</taxon>
        <taxon>Rhabditida</taxon>
        <taxon>Tylenchina</taxon>
        <taxon>Tylenchomorpha</taxon>
        <taxon>Tylenchoidea</taxon>
        <taxon>Heteroderidae</taxon>
        <taxon>Heteroderinae</taxon>
        <taxon>Heterodera</taxon>
    </lineage>
</organism>
<dbReference type="InterPro" id="IPR005804">
    <property type="entry name" value="FA_desaturase_dom"/>
</dbReference>
<evidence type="ECO:0000256" key="2">
    <source>
        <dbReference type="ARBA" id="ARBA00009295"/>
    </source>
</evidence>